<dbReference type="InterPro" id="IPR036396">
    <property type="entry name" value="Cyt_P450_sf"/>
</dbReference>
<keyword evidence="11" id="KW-1185">Reference proteome</keyword>
<dbReference type="GO" id="GO:0004497">
    <property type="term" value="F:monooxygenase activity"/>
    <property type="evidence" value="ECO:0007669"/>
    <property type="project" value="UniProtKB-KW"/>
</dbReference>
<dbReference type="Gene3D" id="1.10.630.10">
    <property type="entry name" value="Cytochrome P450"/>
    <property type="match status" value="1"/>
</dbReference>
<gene>
    <name evidence="10" type="ORF">QIS74_11474</name>
</gene>
<dbReference type="PANTHER" id="PTHR46206">
    <property type="entry name" value="CYTOCHROME P450"/>
    <property type="match status" value="1"/>
</dbReference>
<evidence type="ECO:0000256" key="3">
    <source>
        <dbReference type="ARBA" id="ARBA00022617"/>
    </source>
</evidence>
<keyword evidence="3 8" id="KW-0349">Heme</keyword>
<dbReference type="PRINTS" id="PR00465">
    <property type="entry name" value="EP450IV"/>
</dbReference>
<dbReference type="PRINTS" id="PR00385">
    <property type="entry name" value="P450"/>
</dbReference>
<dbReference type="PANTHER" id="PTHR46206:SF2">
    <property type="entry name" value="CYTOCHROME P450 MONOOXYGENASE AUSG-RELATED"/>
    <property type="match status" value="1"/>
</dbReference>
<reference evidence="10 11" key="1">
    <citation type="submission" date="2023-04" db="EMBL/GenBank/DDBJ databases">
        <title>Colletotrichum tabacum stain YC1 causing leaf anthracnose on Nicotiana tabacum(L.) cv.</title>
        <authorList>
            <person name="Ji Z."/>
            <person name="Wang M."/>
            <person name="Zhang J."/>
            <person name="Wang N."/>
            <person name="Zhou Z."/>
        </authorList>
    </citation>
    <scope>NUCLEOTIDE SEQUENCE [LARGE SCALE GENOMIC DNA]</scope>
    <source>
        <strain evidence="10 11">YC1</strain>
    </source>
</reference>
<dbReference type="Proteomes" id="UP001327957">
    <property type="component" value="Unassembled WGS sequence"/>
</dbReference>
<dbReference type="GO" id="GO:0005506">
    <property type="term" value="F:iron ion binding"/>
    <property type="evidence" value="ECO:0007669"/>
    <property type="project" value="InterPro"/>
</dbReference>
<organism evidence="10 11">
    <name type="scientific">Colletotrichum tabaci</name>
    <dbReference type="NCBI Taxonomy" id="1209068"/>
    <lineage>
        <taxon>Eukaryota</taxon>
        <taxon>Fungi</taxon>
        <taxon>Dikarya</taxon>
        <taxon>Ascomycota</taxon>
        <taxon>Pezizomycotina</taxon>
        <taxon>Sordariomycetes</taxon>
        <taxon>Hypocreomycetidae</taxon>
        <taxon>Glomerellales</taxon>
        <taxon>Glomerellaceae</taxon>
        <taxon>Colletotrichum</taxon>
        <taxon>Colletotrichum destructivum species complex</taxon>
    </lineage>
</organism>
<dbReference type="AlphaFoldDB" id="A0AAV9SY87"/>
<dbReference type="SUPFAM" id="SSF48264">
    <property type="entry name" value="Cytochrome P450"/>
    <property type="match status" value="1"/>
</dbReference>
<evidence type="ECO:0000256" key="9">
    <source>
        <dbReference type="RuleBase" id="RU000461"/>
    </source>
</evidence>
<evidence type="ECO:0000256" key="7">
    <source>
        <dbReference type="ARBA" id="ARBA00023033"/>
    </source>
</evidence>
<proteinExistence type="inferred from homology"/>
<protein>
    <submittedName>
        <fullName evidence="10">Cytochrome P450</fullName>
    </submittedName>
</protein>
<evidence type="ECO:0000313" key="11">
    <source>
        <dbReference type="Proteomes" id="UP001327957"/>
    </source>
</evidence>
<comment type="caution">
    <text evidence="10">The sequence shown here is derived from an EMBL/GenBank/DDBJ whole genome shotgun (WGS) entry which is preliminary data.</text>
</comment>
<evidence type="ECO:0000256" key="2">
    <source>
        <dbReference type="ARBA" id="ARBA00010617"/>
    </source>
</evidence>
<dbReference type="PROSITE" id="PS00086">
    <property type="entry name" value="CYTOCHROME_P450"/>
    <property type="match status" value="1"/>
</dbReference>
<evidence type="ECO:0000256" key="4">
    <source>
        <dbReference type="ARBA" id="ARBA00022723"/>
    </source>
</evidence>
<dbReference type="InterPro" id="IPR002403">
    <property type="entry name" value="Cyt_P450_E_grp-IV"/>
</dbReference>
<dbReference type="InterPro" id="IPR017972">
    <property type="entry name" value="Cyt_P450_CS"/>
</dbReference>
<keyword evidence="4 8" id="KW-0479">Metal-binding</keyword>
<dbReference type="Pfam" id="PF00067">
    <property type="entry name" value="p450"/>
    <property type="match status" value="1"/>
</dbReference>
<sequence length="529" mass="59908">MDKSHPSQAPLGDTGFTLEAPANPIPYFFATLLAAFFIYSMQGSKINLPSANPKNFFELTNSRPKKYYLHNARSIMARWFSANPNKPMKMVSDMDESIVLPPSMANEIRSHKDLSFAEFSEVFFQTKYPGFEAFAVGNHSSPLLTVINKDLTKQLAKVTEPLADETSLALKHTFTENKAWHAIHMRNTVLEVIARVSSRVFLGTELCRNEVWLDITKNYTLDGFSAGERLRDFSPFVRPFVHWFLPVCQSARKRVRESATIIQPIIDKRNALKAQAVAEGKPEPEYLDAIEWFERAAQANGVKLDPSLCQLFLSTVAIHTTTDLMGQVLVDLAKNPGIIKDLQEEVLKTLKESGWKKNSLYNMKLLDSVIKESQRLKPLQLASMQRIATADVTLSDGTFIPKGACVSVSSHALWDPEVYPEPEKWDGYRFYRLREEAGKENFAQLVSTAPEHLGFGHGKHACPGRFFAANEIKIVLAHILLQYEWRLPVDAKAYIFDYGNAAIMNPHLEIEIRRRADEVDLEKFLEQLV</sequence>
<evidence type="ECO:0000256" key="6">
    <source>
        <dbReference type="ARBA" id="ARBA00023004"/>
    </source>
</evidence>
<comment type="cofactor">
    <cofactor evidence="1 8">
        <name>heme</name>
        <dbReference type="ChEBI" id="CHEBI:30413"/>
    </cofactor>
</comment>
<evidence type="ECO:0000256" key="1">
    <source>
        <dbReference type="ARBA" id="ARBA00001971"/>
    </source>
</evidence>
<dbReference type="GO" id="GO:0020037">
    <property type="term" value="F:heme binding"/>
    <property type="evidence" value="ECO:0007669"/>
    <property type="project" value="InterPro"/>
</dbReference>
<dbReference type="EMBL" id="JASAOK010000047">
    <property type="protein sequence ID" value="KAK6209890.1"/>
    <property type="molecule type" value="Genomic_DNA"/>
</dbReference>
<evidence type="ECO:0000256" key="5">
    <source>
        <dbReference type="ARBA" id="ARBA00023002"/>
    </source>
</evidence>
<dbReference type="InterPro" id="IPR001128">
    <property type="entry name" value="Cyt_P450"/>
</dbReference>
<feature type="binding site" description="axial binding residue" evidence="8">
    <location>
        <position position="462"/>
    </location>
    <ligand>
        <name>heme</name>
        <dbReference type="ChEBI" id="CHEBI:30413"/>
    </ligand>
    <ligandPart>
        <name>Fe</name>
        <dbReference type="ChEBI" id="CHEBI:18248"/>
    </ligandPart>
</feature>
<accession>A0AAV9SY87</accession>
<keyword evidence="6 8" id="KW-0408">Iron</keyword>
<evidence type="ECO:0000256" key="8">
    <source>
        <dbReference type="PIRSR" id="PIRSR602403-1"/>
    </source>
</evidence>
<evidence type="ECO:0000313" key="10">
    <source>
        <dbReference type="EMBL" id="KAK6209890.1"/>
    </source>
</evidence>
<name>A0AAV9SY87_9PEZI</name>
<comment type="similarity">
    <text evidence="2 9">Belongs to the cytochrome P450 family.</text>
</comment>
<keyword evidence="5 9" id="KW-0560">Oxidoreductase</keyword>
<dbReference type="GO" id="GO:0016705">
    <property type="term" value="F:oxidoreductase activity, acting on paired donors, with incorporation or reduction of molecular oxygen"/>
    <property type="evidence" value="ECO:0007669"/>
    <property type="project" value="InterPro"/>
</dbReference>
<keyword evidence="7 9" id="KW-0503">Monooxygenase</keyword>
<dbReference type="CDD" id="cd11041">
    <property type="entry name" value="CYP503A1-like"/>
    <property type="match status" value="1"/>
</dbReference>